<sequence length="292" mass="32043">MDDKLYSRQVSFFGKEGQRKLEAASVTIIGIGGLGTHVVQQLAHLGVGSITLVDDEELDESNKNRYVGSKYTDPVPGLPKVDLGGRIIREISPSIRVEKIFGPLVSRASFRAIIRSDNIFGCLDNEGSRLILNEICSAYEKPYLDLGTEIFPEVPPQFGGRVFISWEGEGCIYCSGVLDITEATHDLASPGARADFVNLYGLDQEDMSTSGPAVVSINGVVASMAVTEFIAMVTEIRSPKRHTEYRGMRGTVGVDTDPPASDCYYCKEIRGKGDDVDIWRYLRTEKNTAECE</sequence>
<organism evidence="2">
    <name type="scientific">marine sediment metagenome</name>
    <dbReference type="NCBI Taxonomy" id="412755"/>
    <lineage>
        <taxon>unclassified sequences</taxon>
        <taxon>metagenomes</taxon>
        <taxon>ecological metagenomes</taxon>
    </lineage>
</organism>
<dbReference type="GO" id="GO:0005737">
    <property type="term" value="C:cytoplasm"/>
    <property type="evidence" value="ECO:0007669"/>
    <property type="project" value="TreeGrafter"/>
</dbReference>
<dbReference type="GO" id="GO:0016779">
    <property type="term" value="F:nucleotidyltransferase activity"/>
    <property type="evidence" value="ECO:0007669"/>
    <property type="project" value="TreeGrafter"/>
</dbReference>
<dbReference type="EMBL" id="BARS01002267">
    <property type="protein sequence ID" value="GAF83566.1"/>
    <property type="molecule type" value="Genomic_DNA"/>
</dbReference>
<dbReference type="PANTHER" id="PTHR10953">
    <property type="entry name" value="UBIQUITIN-ACTIVATING ENZYME E1"/>
    <property type="match status" value="1"/>
</dbReference>
<dbReference type="InterPro" id="IPR045886">
    <property type="entry name" value="ThiF/MoeB/HesA"/>
</dbReference>
<dbReference type="Gene3D" id="3.40.50.720">
    <property type="entry name" value="NAD(P)-binding Rossmann-like Domain"/>
    <property type="match status" value="1"/>
</dbReference>
<dbReference type="GO" id="GO:0004792">
    <property type="term" value="F:thiosulfate-cyanide sulfurtransferase activity"/>
    <property type="evidence" value="ECO:0007669"/>
    <property type="project" value="TreeGrafter"/>
</dbReference>
<dbReference type="Pfam" id="PF00899">
    <property type="entry name" value="ThiF"/>
    <property type="match status" value="1"/>
</dbReference>
<feature type="domain" description="THIF-type NAD/FAD binding fold" evidence="1">
    <location>
        <begin position="6"/>
        <end position="250"/>
    </location>
</feature>
<comment type="caution">
    <text evidence="2">The sequence shown here is derived from an EMBL/GenBank/DDBJ whole genome shotgun (WGS) entry which is preliminary data.</text>
</comment>
<dbReference type="AlphaFoldDB" id="X0T8C5"/>
<name>X0T8C5_9ZZZZ</name>
<accession>X0T8C5</accession>
<evidence type="ECO:0000259" key="1">
    <source>
        <dbReference type="Pfam" id="PF00899"/>
    </source>
</evidence>
<dbReference type="InterPro" id="IPR035985">
    <property type="entry name" value="Ubiquitin-activating_enz"/>
</dbReference>
<reference evidence="2" key="1">
    <citation type="journal article" date="2014" name="Front. Microbiol.">
        <title>High frequency of phylogenetically diverse reductive dehalogenase-homologous genes in deep subseafloor sedimentary metagenomes.</title>
        <authorList>
            <person name="Kawai M."/>
            <person name="Futagami T."/>
            <person name="Toyoda A."/>
            <person name="Takaki Y."/>
            <person name="Nishi S."/>
            <person name="Hori S."/>
            <person name="Arai W."/>
            <person name="Tsubouchi T."/>
            <person name="Morono Y."/>
            <person name="Uchiyama I."/>
            <person name="Ito T."/>
            <person name="Fujiyama A."/>
            <person name="Inagaki F."/>
            <person name="Takami H."/>
        </authorList>
    </citation>
    <scope>NUCLEOTIDE SEQUENCE</scope>
    <source>
        <strain evidence="2">Expedition CK06-06</strain>
    </source>
</reference>
<dbReference type="SUPFAM" id="SSF69572">
    <property type="entry name" value="Activating enzymes of the ubiquitin-like proteins"/>
    <property type="match status" value="1"/>
</dbReference>
<protein>
    <recommendedName>
        <fullName evidence="1">THIF-type NAD/FAD binding fold domain-containing protein</fullName>
    </recommendedName>
</protein>
<proteinExistence type="predicted"/>
<gene>
    <name evidence="2" type="ORF">S01H1_04274</name>
</gene>
<dbReference type="InterPro" id="IPR000594">
    <property type="entry name" value="ThiF_NAD_FAD-bd"/>
</dbReference>
<dbReference type="PANTHER" id="PTHR10953:SF247">
    <property type="entry name" value="SLL6053 PROTEIN"/>
    <property type="match status" value="1"/>
</dbReference>
<evidence type="ECO:0000313" key="2">
    <source>
        <dbReference type="EMBL" id="GAF83566.1"/>
    </source>
</evidence>
<dbReference type="GO" id="GO:0008641">
    <property type="term" value="F:ubiquitin-like modifier activating enzyme activity"/>
    <property type="evidence" value="ECO:0007669"/>
    <property type="project" value="InterPro"/>
</dbReference>